<gene>
    <name evidence="3" type="ORF">ColLi_03775</name>
</gene>
<dbReference type="GO" id="GO:0051213">
    <property type="term" value="F:dioxygenase activity"/>
    <property type="evidence" value="ECO:0007669"/>
    <property type="project" value="UniProtKB-KW"/>
</dbReference>
<dbReference type="Gene3D" id="2.60.120.330">
    <property type="entry name" value="B-lactam Antibiotic, Isopenicillin N Synthase, Chain"/>
    <property type="match status" value="1"/>
</dbReference>
<dbReference type="Pfam" id="PF14226">
    <property type="entry name" value="DIOX_N"/>
    <property type="match status" value="1"/>
</dbReference>
<dbReference type="Proteomes" id="UP001055172">
    <property type="component" value="Unassembled WGS sequence"/>
</dbReference>
<protein>
    <submittedName>
        <fullName evidence="3">2-oxoglutarate-dependent dioxygenase DIN11</fullName>
    </submittedName>
</protein>
<sequence length="143" mass="15425">MSPGGSFTAIPTIDLSLANNPASEARLLGQLRHALINVGFLYIVNHGVTENTVSDVVEALPKLFALPAEAKDEMALRNSPHFLGYSGDGSETTAGKSDRREQVEFATELEDGWRVGLPLEERLRGPNQVRTAIPSTTTLSHSL</sequence>
<comment type="caution">
    <text evidence="3">The sequence shown here is derived from an EMBL/GenBank/DDBJ whole genome shotgun (WGS) entry which is preliminary data.</text>
</comment>
<evidence type="ECO:0000259" key="2">
    <source>
        <dbReference type="Pfam" id="PF14226"/>
    </source>
</evidence>
<proteinExistence type="predicted"/>
<feature type="region of interest" description="Disordered" evidence="1">
    <location>
        <begin position="80"/>
        <end position="100"/>
    </location>
</feature>
<keyword evidence="3" id="KW-0560">Oxidoreductase</keyword>
<dbReference type="InterPro" id="IPR027443">
    <property type="entry name" value="IPNS-like_sf"/>
</dbReference>
<dbReference type="SUPFAM" id="SSF51197">
    <property type="entry name" value="Clavaminate synthase-like"/>
    <property type="match status" value="1"/>
</dbReference>
<evidence type="ECO:0000313" key="3">
    <source>
        <dbReference type="EMBL" id="GJC80937.1"/>
    </source>
</evidence>
<name>A0AA37LQV2_9PEZI</name>
<keyword evidence="4" id="KW-1185">Reference proteome</keyword>
<dbReference type="AlphaFoldDB" id="A0AA37LQV2"/>
<evidence type="ECO:0000256" key="1">
    <source>
        <dbReference type="SAM" id="MobiDB-lite"/>
    </source>
</evidence>
<evidence type="ECO:0000313" key="4">
    <source>
        <dbReference type="Proteomes" id="UP001055172"/>
    </source>
</evidence>
<dbReference type="InterPro" id="IPR026992">
    <property type="entry name" value="DIOX_N"/>
</dbReference>
<accession>A0AA37LQV2</accession>
<feature type="domain" description="Non-haem dioxygenase N-terminal" evidence="2">
    <location>
        <begin position="10"/>
        <end position="129"/>
    </location>
</feature>
<keyword evidence="3" id="KW-0223">Dioxygenase</keyword>
<reference evidence="3 4" key="1">
    <citation type="submission" date="2021-07" db="EMBL/GenBank/DDBJ databases">
        <title>Genome data of Colletotrichum spaethianum.</title>
        <authorList>
            <person name="Utami Y.D."/>
            <person name="Hiruma K."/>
        </authorList>
    </citation>
    <scope>NUCLEOTIDE SEQUENCE [LARGE SCALE GENOMIC DNA]</scope>
    <source>
        <strain evidence="3 4">MAFF 242679</strain>
    </source>
</reference>
<organism evidence="3 4">
    <name type="scientific">Colletotrichum liriopes</name>
    <dbReference type="NCBI Taxonomy" id="708192"/>
    <lineage>
        <taxon>Eukaryota</taxon>
        <taxon>Fungi</taxon>
        <taxon>Dikarya</taxon>
        <taxon>Ascomycota</taxon>
        <taxon>Pezizomycotina</taxon>
        <taxon>Sordariomycetes</taxon>
        <taxon>Hypocreomycetidae</taxon>
        <taxon>Glomerellales</taxon>
        <taxon>Glomerellaceae</taxon>
        <taxon>Colletotrichum</taxon>
        <taxon>Colletotrichum spaethianum species complex</taxon>
    </lineage>
</organism>
<dbReference type="EMBL" id="BPPX01000006">
    <property type="protein sequence ID" value="GJC80937.1"/>
    <property type="molecule type" value="Genomic_DNA"/>
</dbReference>